<accession>A0A0H2ZLV8</accession>
<evidence type="ECO:0000256" key="4">
    <source>
        <dbReference type="SAM" id="MobiDB-lite"/>
    </source>
</evidence>
<dbReference type="Proteomes" id="UP000000653">
    <property type="component" value="Chromosome"/>
</dbReference>
<gene>
    <name evidence="6" type="ordered locus">PA14_24665</name>
</gene>
<keyword evidence="2" id="KW-0808">Transferase</keyword>
<organism evidence="6 7">
    <name type="scientific">Pseudomonas aeruginosa (strain UCBPP-PA14)</name>
    <dbReference type="NCBI Taxonomy" id="208963"/>
    <lineage>
        <taxon>Bacteria</taxon>
        <taxon>Pseudomonadati</taxon>
        <taxon>Pseudomonadota</taxon>
        <taxon>Gammaproteobacteria</taxon>
        <taxon>Pseudomonadales</taxon>
        <taxon>Pseudomonadaceae</taxon>
        <taxon>Pseudomonas</taxon>
    </lineage>
</organism>
<dbReference type="InterPro" id="IPR000241">
    <property type="entry name" value="RlmKL-like_Mtase"/>
</dbReference>
<sequence length="367" mass="39858">MADVYELFLTCPKGLESLLLEEAQGLGLDEARAQVSAVRGQGSLEVAYRLCLWSRLANRVLLVLARFPVENAESMYMAVHAVNWEDHLDAGGTLAVEFSGKGSGIDNTHFGALKVKDAIVDNLRERSGRRPSVDKVNPDVRVHLHLDRGQATLSLDLSGHSLHQRGYRLQQGAAPLKENLAAAVLIRAGWPKIAAEGGALADPMCGVGTFLVEAALMAAHIAPNLRRERWGFSNWLGHVPALWRQLHEEAQQRAAAGLARPAVVDSRLRGRPAPDPAGAQQYRACRSGRLGEDLPGRTGDFRAAPGQGPDRPGDLQPALWRAPRRRSQPAVSLPEPRRAPAPELHRLERRGVHRGAGTGQAHGYPQP</sequence>
<feature type="compositionally biased region" description="Basic and acidic residues" evidence="4">
    <location>
        <begin position="335"/>
        <end position="350"/>
    </location>
</feature>
<dbReference type="CDD" id="cd11715">
    <property type="entry name" value="THUMP_AdoMetMT"/>
    <property type="match status" value="1"/>
</dbReference>
<dbReference type="SMART" id="SM00981">
    <property type="entry name" value="THUMP"/>
    <property type="match status" value="1"/>
</dbReference>
<protein>
    <recommendedName>
        <fullName evidence="5">THUMP domain-containing protein</fullName>
    </recommendedName>
</protein>
<dbReference type="PROSITE" id="PS51165">
    <property type="entry name" value="THUMP"/>
    <property type="match status" value="1"/>
</dbReference>
<name>A0A0H2ZLV8_PSEAB</name>
<evidence type="ECO:0000256" key="1">
    <source>
        <dbReference type="ARBA" id="ARBA00022603"/>
    </source>
</evidence>
<dbReference type="PANTHER" id="PTHR47313">
    <property type="entry name" value="RIBOSOMAL RNA LARGE SUBUNIT METHYLTRANSFERASE K/L"/>
    <property type="match status" value="1"/>
</dbReference>
<proteinExistence type="predicted"/>
<dbReference type="Pfam" id="PF01170">
    <property type="entry name" value="UPF0020"/>
    <property type="match status" value="1"/>
</dbReference>
<dbReference type="GO" id="GO:0070043">
    <property type="term" value="F:rRNA (guanine-N7-)-methyltransferase activity"/>
    <property type="evidence" value="ECO:0007669"/>
    <property type="project" value="TreeGrafter"/>
</dbReference>
<dbReference type="SUPFAM" id="SSF53335">
    <property type="entry name" value="S-adenosyl-L-methionine-dependent methyltransferases"/>
    <property type="match status" value="1"/>
</dbReference>
<dbReference type="KEGG" id="pau:PA14_24665"/>
<dbReference type="PANTHER" id="PTHR47313:SF1">
    <property type="entry name" value="RIBOSOMAL RNA LARGE SUBUNIT METHYLTRANSFERASE K_L"/>
    <property type="match status" value="1"/>
</dbReference>
<keyword evidence="3" id="KW-0694">RNA-binding</keyword>
<evidence type="ECO:0000259" key="5">
    <source>
        <dbReference type="PROSITE" id="PS51165"/>
    </source>
</evidence>
<dbReference type="Gene3D" id="3.30.2130.30">
    <property type="match status" value="2"/>
</dbReference>
<dbReference type="HOGENOM" id="CLU_032119_1_0_6"/>
<dbReference type="Pfam" id="PF02926">
    <property type="entry name" value="THUMP"/>
    <property type="match status" value="1"/>
</dbReference>
<dbReference type="AlphaFoldDB" id="A0A0H2ZLV8"/>
<dbReference type="Pfam" id="PF22020">
    <property type="entry name" value="RlmL_1st"/>
    <property type="match status" value="1"/>
</dbReference>
<evidence type="ECO:0000256" key="3">
    <source>
        <dbReference type="PROSITE-ProRule" id="PRU00529"/>
    </source>
</evidence>
<dbReference type="InterPro" id="IPR029063">
    <property type="entry name" value="SAM-dependent_MTases_sf"/>
</dbReference>
<feature type="region of interest" description="Disordered" evidence="4">
    <location>
        <begin position="267"/>
        <end position="367"/>
    </location>
</feature>
<evidence type="ECO:0000256" key="2">
    <source>
        <dbReference type="ARBA" id="ARBA00022679"/>
    </source>
</evidence>
<dbReference type="InterPro" id="IPR004114">
    <property type="entry name" value="THUMP_dom"/>
</dbReference>
<dbReference type="InterPro" id="IPR054170">
    <property type="entry name" value="RlmL_1st"/>
</dbReference>
<dbReference type="GO" id="GO:0003723">
    <property type="term" value="F:RNA binding"/>
    <property type="evidence" value="ECO:0007669"/>
    <property type="project" value="UniProtKB-UniRule"/>
</dbReference>
<evidence type="ECO:0000313" key="6">
    <source>
        <dbReference type="EMBL" id="ABJ15662.1"/>
    </source>
</evidence>
<dbReference type="EMBL" id="CP000438">
    <property type="protein sequence ID" value="ABJ15662.1"/>
    <property type="molecule type" value="Genomic_DNA"/>
</dbReference>
<feature type="domain" description="THUMP" evidence="5">
    <location>
        <begin position="46"/>
        <end position="157"/>
    </location>
</feature>
<keyword evidence="1" id="KW-0489">Methyltransferase</keyword>
<reference evidence="6 7" key="1">
    <citation type="journal article" date="2006" name="Genome Biol.">
        <title>Genomic analysis reveals that Pseudomonas aeruginosa virulence is combinatorial.</title>
        <authorList>
            <person name="Lee D.G."/>
            <person name="Urbach J.M."/>
            <person name="Wu G."/>
            <person name="Liberati N.T."/>
            <person name="Feinbaum R.L."/>
            <person name="Miyata S."/>
            <person name="Diggins L.T."/>
            <person name="He J."/>
            <person name="Saucier M."/>
            <person name="Deziel E."/>
            <person name="Friedman L."/>
            <person name="Li L."/>
            <person name="Grills G."/>
            <person name="Montgomery K."/>
            <person name="Kucherlapati R."/>
            <person name="Rahme L.G."/>
            <person name="Ausubel F.M."/>
        </authorList>
    </citation>
    <scope>NUCLEOTIDE SEQUENCE [LARGE SCALE GENOMIC DNA]</scope>
    <source>
        <strain evidence="6 7">UCBPP-PA14</strain>
    </source>
</reference>
<evidence type="ECO:0000313" key="7">
    <source>
        <dbReference type="Proteomes" id="UP000000653"/>
    </source>
</evidence>
<dbReference type="GO" id="GO:0008990">
    <property type="term" value="F:rRNA (guanine-N2-)-methyltransferase activity"/>
    <property type="evidence" value="ECO:0007669"/>
    <property type="project" value="TreeGrafter"/>
</dbReference>